<reference evidence="2" key="1">
    <citation type="journal article" date="2022" name="Mol. Ecol. Resour.">
        <title>The genomes of chicory, endive, great burdock and yacon provide insights into Asteraceae palaeo-polyploidization history and plant inulin production.</title>
        <authorList>
            <person name="Fan W."/>
            <person name="Wang S."/>
            <person name="Wang H."/>
            <person name="Wang A."/>
            <person name="Jiang F."/>
            <person name="Liu H."/>
            <person name="Zhao H."/>
            <person name="Xu D."/>
            <person name="Zhang Y."/>
        </authorList>
    </citation>
    <scope>NUCLEOTIDE SEQUENCE [LARGE SCALE GENOMIC DNA]</scope>
    <source>
        <strain evidence="2">cv. Yunnan</strain>
    </source>
</reference>
<organism evidence="1 2">
    <name type="scientific">Smallanthus sonchifolius</name>
    <dbReference type="NCBI Taxonomy" id="185202"/>
    <lineage>
        <taxon>Eukaryota</taxon>
        <taxon>Viridiplantae</taxon>
        <taxon>Streptophyta</taxon>
        <taxon>Embryophyta</taxon>
        <taxon>Tracheophyta</taxon>
        <taxon>Spermatophyta</taxon>
        <taxon>Magnoliopsida</taxon>
        <taxon>eudicotyledons</taxon>
        <taxon>Gunneridae</taxon>
        <taxon>Pentapetalae</taxon>
        <taxon>asterids</taxon>
        <taxon>campanulids</taxon>
        <taxon>Asterales</taxon>
        <taxon>Asteraceae</taxon>
        <taxon>Asteroideae</taxon>
        <taxon>Heliantheae alliance</taxon>
        <taxon>Millerieae</taxon>
        <taxon>Smallanthus</taxon>
    </lineage>
</organism>
<proteinExistence type="predicted"/>
<dbReference type="Proteomes" id="UP001056120">
    <property type="component" value="Linkage Group LG04"/>
</dbReference>
<sequence length="382" mass="42520">MATRRPPEGVWQDPRRKMKEGNRSGRWTSYYVANLPEGTKPEDLKTCFNQFGNVVDIYVASRKDKSGSCFGFVRFSMVEDKWELERSMREINMKNLRLSVNLAKYDRDGNPNAREEKKTQAKEAKQYGSSGGAEDTRDKPFLRALLRNKRQGPVITVPEVADYDVLQWYDLSVMGKAKDLLQLCSLHESLCKEGWEELKIKYLGGLHVLLTFKKYSDANEFVENKLKWSNGFSMICKTKVTKDDSGQEEGSGRQEGTEESEFRSSGPSPAKAFPMHGESKESGMGMSIDAPGTNLIKPSIPDLNSSMGVSVNEVTGDRRGIDSDQIAKPSVDSQTGNGGDACISEEMEATMEVGQVLGVDLRNKADLVRSAILGERVRNGCP</sequence>
<evidence type="ECO:0000313" key="2">
    <source>
        <dbReference type="Proteomes" id="UP001056120"/>
    </source>
</evidence>
<accession>A0ACB9JGG5</accession>
<comment type="caution">
    <text evidence="1">The sequence shown here is derived from an EMBL/GenBank/DDBJ whole genome shotgun (WGS) entry which is preliminary data.</text>
</comment>
<reference evidence="1 2" key="2">
    <citation type="journal article" date="2022" name="Mol. Ecol. Resour.">
        <title>The genomes of chicory, endive, great burdock and yacon provide insights into Asteraceae paleo-polyploidization history and plant inulin production.</title>
        <authorList>
            <person name="Fan W."/>
            <person name="Wang S."/>
            <person name="Wang H."/>
            <person name="Wang A."/>
            <person name="Jiang F."/>
            <person name="Liu H."/>
            <person name="Zhao H."/>
            <person name="Xu D."/>
            <person name="Zhang Y."/>
        </authorList>
    </citation>
    <scope>NUCLEOTIDE SEQUENCE [LARGE SCALE GENOMIC DNA]</scope>
    <source>
        <strain evidence="2">cv. Yunnan</strain>
        <tissue evidence="1">Leaves</tissue>
    </source>
</reference>
<protein>
    <submittedName>
        <fullName evidence="1">Uncharacterized protein</fullName>
    </submittedName>
</protein>
<keyword evidence="2" id="KW-1185">Reference proteome</keyword>
<name>A0ACB9JGG5_9ASTR</name>
<dbReference type="EMBL" id="CM042021">
    <property type="protein sequence ID" value="KAI3818748.1"/>
    <property type="molecule type" value="Genomic_DNA"/>
</dbReference>
<gene>
    <name evidence="1" type="ORF">L1987_12565</name>
</gene>
<evidence type="ECO:0000313" key="1">
    <source>
        <dbReference type="EMBL" id="KAI3818748.1"/>
    </source>
</evidence>